<dbReference type="EMBL" id="JBGNYA010000001">
    <property type="protein sequence ID" value="MFA1612459.1"/>
    <property type="molecule type" value="Genomic_DNA"/>
</dbReference>
<keyword evidence="1" id="KW-0175">Coiled coil</keyword>
<keyword evidence="3" id="KW-1185">Reference proteome</keyword>
<organism evidence="2 3">
    <name type="scientific">Halobellus rubicundus</name>
    <dbReference type="NCBI Taxonomy" id="2996466"/>
    <lineage>
        <taxon>Archaea</taxon>
        <taxon>Methanobacteriati</taxon>
        <taxon>Methanobacteriota</taxon>
        <taxon>Stenosarchaea group</taxon>
        <taxon>Halobacteria</taxon>
        <taxon>Halobacteriales</taxon>
        <taxon>Haloferacaceae</taxon>
        <taxon>Halobellus</taxon>
    </lineage>
</organism>
<dbReference type="RefSeq" id="WP_372391472.1">
    <property type="nucleotide sequence ID" value="NZ_JBGNYA010000001.1"/>
</dbReference>
<feature type="coiled-coil region" evidence="1">
    <location>
        <begin position="54"/>
        <end position="88"/>
    </location>
</feature>
<reference evidence="2 3" key="1">
    <citation type="submission" date="2024-08" db="EMBL/GenBank/DDBJ databases">
        <title>Halobellus sp. MBLA0158 whole genome sequence.</title>
        <authorList>
            <person name="Hwang C.Y."/>
            <person name="Cho E.-S."/>
            <person name="Seo M.-J."/>
        </authorList>
    </citation>
    <scope>NUCLEOTIDE SEQUENCE [LARGE SCALE GENOMIC DNA]</scope>
    <source>
        <strain evidence="2 3">MBLA0158</strain>
    </source>
</reference>
<evidence type="ECO:0000313" key="2">
    <source>
        <dbReference type="EMBL" id="MFA1612459.1"/>
    </source>
</evidence>
<dbReference type="AlphaFoldDB" id="A0ABD5MFM9"/>
<evidence type="ECO:0000313" key="3">
    <source>
        <dbReference type="Proteomes" id="UP001570511"/>
    </source>
</evidence>
<comment type="caution">
    <text evidence="2">The sequence shown here is derived from an EMBL/GenBank/DDBJ whole genome shotgun (WGS) entry which is preliminary data.</text>
</comment>
<accession>A0ABD5MFM9</accession>
<evidence type="ECO:0000256" key="1">
    <source>
        <dbReference type="SAM" id="Coils"/>
    </source>
</evidence>
<dbReference type="Proteomes" id="UP001570511">
    <property type="component" value="Unassembled WGS sequence"/>
</dbReference>
<protein>
    <submittedName>
        <fullName evidence="2">Uncharacterized protein</fullName>
    </submittedName>
</protein>
<name>A0ABD5MFM9_9EURY</name>
<proteinExistence type="predicted"/>
<gene>
    <name evidence="2" type="ORF">OS889_15795</name>
</gene>
<sequence length="143" mass="16368">MSNKRAIAYPPQEQYDNWQDHAENLDMSVSQFITGMVEAGRKKFDAQITPDESVSELRDQRNDLKDELARTRERVEKLESQLHAGERGSMINHIRANPGCTFAEVQQEVAEKSGERLMRYVEALSGEKIERRDGKLYPVEGGE</sequence>